<sequence length="149" mass="16966">MSVIRRVWLEWDSDRSELPKSVIVKIPCPTAANNTFEASGATTIGVSDTFLKASHGLESKFYRLMQDEKPKNLLVPTIYASEGFDSQQPVIVMQDYRNCFLVDLVKGLSEKQLFAIAEQLANLQVFSIKNRKWTNVLRKDERSVLQLTL</sequence>
<organism evidence="1 2">
    <name type="scientific">Ancylostoma duodenale</name>
    <dbReference type="NCBI Taxonomy" id="51022"/>
    <lineage>
        <taxon>Eukaryota</taxon>
        <taxon>Metazoa</taxon>
        <taxon>Ecdysozoa</taxon>
        <taxon>Nematoda</taxon>
        <taxon>Chromadorea</taxon>
        <taxon>Rhabditida</taxon>
        <taxon>Rhabditina</taxon>
        <taxon>Rhabditomorpha</taxon>
        <taxon>Strongyloidea</taxon>
        <taxon>Ancylostomatidae</taxon>
        <taxon>Ancylostomatinae</taxon>
        <taxon>Ancylostoma</taxon>
    </lineage>
</organism>
<dbReference type="OrthoDB" id="5849975at2759"/>
<dbReference type="InterPro" id="IPR011009">
    <property type="entry name" value="Kinase-like_dom_sf"/>
</dbReference>
<dbReference type="PANTHER" id="PTHR23020:SF20">
    <property type="entry name" value="CHK KINASE-LIKE DOMAIN-CONTAINING PROTEIN"/>
    <property type="match status" value="1"/>
</dbReference>
<dbReference type="InterPro" id="IPR052961">
    <property type="entry name" value="Oxido-Kinase-like_Enzymes"/>
</dbReference>
<dbReference type="AlphaFoldDB" id="A0A0C2GNM4"/>
<proteinExistence type="predicted"/>
<evidence type="ECO:0008006" key="3">
    <source>
        <dbReference type="Google" id="ProtNLM"/>
    </source>
</evidence>
<dbReference type="SUPFAM" id="SSF56112">
    <property type="entry name" value="Protein kinase-like (PK-like)"/>
    <property type="match status" value="1"/>
</dbReference>
<name>A0A0C2GNM4_9BILA</name>
<evidence type="ECO:0000313" key="2">
    <source>
        <dbReference type="Proteomes" id="UP000054047"/>
    </source>
</evidence>
<reference evidence="1 2" key="1">
    <citation type="submission" date="2013-12" db="EMBL/GenBank/DDBJ databases">
        <title>Draft genome of the parsitic nematode Ancylostoma duodenale.</title>
        <authorList>
            <person name="Mitreva M."/>
        </authorList>
    </citation>
    <scope>NUCLEOTIDE SEQUENCE [LARGE SCALE GENOMIC DNA]</scope>
    <source>
        <strain evidence="1 2">Zhejiang</strain>
    </source>
</reference>
<dbReference type="InterPro" id="IPR012877">
    <property type="entry name" value="Dhs-27"/>
</dbReference>
<keyword evidence="2" id="KW-1185">Reference proteome</keyword>
<gene>
    <name evidence="1" type="ORF">ANCDUO_09044</name>
</gene>
<dbReference type="EMBL" id="KN730732">
    <property type="protein sequence ID" value="KIH60694.1"/>
    <property type="molecule type" value="Genomic_DNA"/>
</dbReference>
<dbReference type="PANTHER" id="PTHR23020">
    <property type="entry name" value="UNCHARACTERIZED NUCLEAR HORMONE RECEPTOR-RELATED"/>
    <property type="match status" value="1"/>
</dbReference>
<dbReference type="Proteomes" id="UP000054047">
    <property type="component" value="Unassembled WGS sequence"/>
</dbReference>
<evidence type="ECO:0000313" key="1">
    <source>
        <dbReference type="EMBL" id="KIH60694.1"/>
    </source>
</evidence>
<accession>A0A0C2GNM4</accession>
<dbReference type="Pfam" id="PF07914">
    <property type="entry name" value="DUF1679"/>
    <property type="match status" value="1"/>
</dbReference>
<protein>
    <recommendedName>
        <fullName evidence="3">Aminoglycoside phosphotransferase domain-containing protein</fullName>
    </recommendedName>
</protein>